<organism evidence="1 2">
    <name type="scientific">Desulfofundulus thermobenzoicus</name>
    <dbReference type="NCBI Taxonomy" id="29376"/>
    <lineage>
        <taxon>Bacteria</taxon>
        <taxon>Bacillati</taxon>
        <taxon>Bacillota</taxon>
        <taxon>Clostridia</taxon>
        <taxon>Eubacteriales</taxon>
        <taxon>Peptococcaceae</taxon>
        <taxon>Desulfofundulus</taxon>
    </lineage>
</organism>
<dbReference type="Pfam" id="PF02635">
    <property type="entry name" value="DsrE"/>
    <property type="match status" value="1"/>
</dbReference>
<protein>
    <submittedName>
        <fullName evidence="1">Uncharacterized protein</fullName>
    </submittedName>
</protein>
<name>A0A6N7IN38_9FIRM</name>
<evidence type="ECO:0000313" key="1">
    <source>
        <dbReference type="EMBL" id="MQL51027.1"/>
    </source>
</evidence>
<gene>
    <name evidence="1" type="ORF">GFC01_01830</name>
</gene>
<proteinExistence type="predicted"/>
<dbReference type="SUPFAM" id="SSF75169">
    <property type="entry name" value="DsrEFH-like"/>
    <property type="match status" value="1"/>
</dbReference>
<dbReference type="InterPro" id="IPR003787">
    <property type="entry name" value="Sulphur_relay_DsrE/F-like"/>
</dbReference>
<dbReference type="Gene3D" id="3.40.1260.10">
    <property type="entry name" value="DsrEFH-like"/>
    <property type="match status" value="1"/>
</dbReference>
<dbReference type="OrthoDB" id="6412948at2"/>
<sequence length="111" mass="12203">MKALFHINEPDRWPRVLLNINNFIKDVGPGGTSIVVVANGTGVLAYSQGKKELIRQMEDLHGQGVVFAACRNALNMNNIREDSLPPFITVVPAGITEIVKRQGEGYAYIKP</sequence>
<evidence type="ECO:0000313" key="2">
    <source>
        <dbReference type="Proteomes" id="UP000441717"/>
    </source>
</evidence>
<keyword evidence="2" id="KW-1185">Reference proteome</keyword>
<dbReference type="RefSeq" id="WP_152944940.1">
    <property type="nucleotide sequence ID" value="NZ_WHYR01000003.1"/>
</dbReference>
<reference evidence="1 2" key="1">
    <citation type="submission" date="2019-10" db="EMBL/GenBank/DDBJ databases">
        <title>Comparative genomics of sulfur disproportionating microorganisms.</title>
        <authorList>
            <person name="Ward L.M."/>
            <person name="Bertran E."/>
            <person name="Johnston D."/>
        </authorList>
    </citation>
    <scope>NUCLEOTIDE SEQUENCE [LARGE SCALE GENOMIC DNA]</scope>
    <source>
        <strain evidence="1 2">DSM 14055</strain>
    </source>
</reference>
<comment type="caution">
    <text evidence="1">The sequence shown here is derived from an EMBL/GenBank/DDBJ whole genome shotgun (WGS) entry which is preliminary data.</text>
</comment>
<dbReference type="InterPro" id="IPR027396">
    <property type="entry name" value="DsrEFH-like"/>
</dbReference>
<dbReference type="AlphaFoldDB" id="A0A6N7IN38"/>
<accession>A0A6N7IN38</accession>
<dbReference type="Proteomes" id="UP000441717">
    <property type="component" value="Unassembled WGS sequence"/>
</dbReference>
<dbReference type="PANTHER" id="PTHR37691:SF1">
    <property type="entry name" value="BLR3518 PROTEIN"/>
    <property type="match status" value="1"/>
</dbReference>
<dbReference type="PANTHER" id="PTHR37691">
    <property type="entry name" value="BLR3518 PROTEIN"/>
    <property type="match status" value="1"/>
</dbReference>
<dbReference type="EMBL" id="WHYR01000003">
    <property type="protein sequence ID" value="MQL51027.1"/>
    <property type="molecule type" value="Genomic_DNA"/>
</dbReference>